<gene>
    <name evidence="1" type="ORF">DP114_10070</name>
</gene>
<sequence>MTSDQISLLLQLQLRQTLALEKMSDALERLKEGKLAIPNKNVGPVSKAYAPPYEIQIGARIKVINEKLFGETKEGIVTDVRRGGTSWLVQVNVEGMTRVVRPWDVEVLP</sequence>
<dbReference type="KEGG" id="bsen:DP114_10070"/>
<reference evidence="1 2" key="1">
    <citation type="submission" date="2018-06" db="EMBL/GenBank/DDBJ databases">
        <title>Comparative genomics of Brasilonema spp. strains.</title>
        <authorList>
            <person name="Alvarenga D.O."/>
            <person name="Fiore M.F."/>
            <person name="Varani A.M."/>
        </authorList>
    </citation>
    <scope>NUCLEOTIDE SEQUENCE [LARGE SCALE GENOMIC DNA]</scope>
    <source>
        <strain evidence="1 2">CENA114</strain>
    </source>
</reference>
<proteinExistence type="predicted"/>
<evidence type="ECO:0008006" key="3">
    <source>
        <dbReference type="Google" id="ProtNLM"/>
    </source>
</evidence>
<dbReference type="AlphaFoldDB" id="A0A856MBZ3"/>
<dbReference type="EMBL" id="CP030118">
    <property type="protein sequence ID" value="QDL08202.1"/>
    <property type="molecule type" value="Genomic_DNA"/>
</dbReference>
<protein>
    <recommendedName>
        <fullName evidence="3">KOW domain-containing protein</fullName>
    </recommendedName>
</protein>
<accession>A0A856MBZ3</accession>
<dbReference type="RefSeq" id="WP_171976010.1">
    <property type="nucleotide sequence ID" value="NZ_CAWOXK010000001.1"/>
</dbReference>
<evidence type="ECO:0000313" key="2">
    <source>
        <dbReference type="Proteomes" id="UP000503129"/>
    </source>
</evidence>
<name>A0A856MBZ3_9CYAN</name>
<keyword evidence="2" id="KW-1185">Reference proteome</keyword>
<dbReference type="Proteomes" id="UP000503129">
    <property type="component" value="Chromosome"/>
</dbReference>
<evidence type="ECO:0000313" key="1">
    <source>
        <dbReference type="EMBL" id="QDL08202.1"/>
    </source>
</evidence>
<organism evidence="1 2">
    <name type="scientific">Brasilonema sennae CENA114</name>
    <dbReference type="NCBI Taxonomy" id="415709"/>
    <lineage>
        <taxon>Bacteria</taxon>
        <taxon>Bacillati</taxon>
        <taxon>Cyanobacteriota</taxon>
        <taxon>Cyanophyceae</taxon>
        <taxon>Nostocales</taxon>
        <taxon>Scytonemataceae</taxon>
        <taxon>Brasilonema</taxon>
        <taxon>Bromeliae group (in: Brasilonema)</taxon>
    </lineage>
</organism>